<dbReference type="PRINTS" id="PR00032">
    <property type="entry name" value="HTHARAC"/>
</dbReference>
<dbReference type="PANTHER" id="PTHR43280">
    <property type="entry name" value="ARAC-FAMILY TRANSCRIPTIONAL REGULATOR"/>
    <property type="match status" value="1"/>
</dbReference>
<name>A0A329LXN8_9BACL</name>
<organism evidence="6 7">
    <name type="scientific">Paenibacillus contaminans</name>
    <dbReference type="NCBI Taxonomy" id="450362"/>
    <lineage>
        <taxon>Bacteria</taxon>
        <taxon>Bacillati</taxon>
        <taxon>Bacillota</taxon>
        <taxon>Bacilli</taxon>
        <taxon>Bacillales</taxon>
        <taxon>Paenibacillaceae</taxon>
        <taxon>Paenibacillus</taxon>
    </lineage>
</organism>
<dbReference type="OrthoDB" id="2647120at2"/>
<protein>
    <recommendedName>
        <fullName evidence="5">HTH araC/xylS-type domain-containing protein</fullName>
    </recommendedName>
</protein>
<evidence type="ECO:0000256" key="4">
    <source>
        <dbReference type="SAM" id="Phobius"/>
    </source>
</evidence>
<keyword evidence="4" id="KW-0472">Membrane</keyword>
<feature type="transmembrane region" description="Helical" evidence="4">
    <location>
        <begin position="294"/>
        <end position="316"/>
    </location>
</feature>
<dbReference type="GO" id="GO:0003700">
    <property type="term" value="F:DNA-binding transcription factor activity"/>
    <property type="evidence" value="ECO:0007669"/>
    <property type="project" value="InterPro"/>
</dbReference>
<dbReference type="PANTHER" id="PTHR43280:SF2">
    <property type="entry name" value="HTH-TYPE TRANSCRIPTIONAL REGULATOR EXSA"/>
    <property type="match status" value="1"/>
</dbReference>
<comment type="caution">
    <text evidence="6">The sequence shown here is derived from an EMBL/GenBank/DDBJ whole genome shotgun (WGS) entry which is preliminary data.</text>
</comment>
<dbReference type="PROSITE" id="PS01124">
    <property type="entry name" value="HTH_ARAC_FAMILY_2"/>
    <property type="match status" value="1"/>
</dbReference>
<accession>A0A329LXN8</accession>
<keyword evidence="2" id="KW-0238">DNA-binding</keyword>
<dbReference type="InterPro" id="IPR020449">
    <property type="entry name" value="Tscrpt_reg_AraC-type_HTH"/>
</dbReference>
<keyword evidence="4" id="KW-1133">Transmembrane helix</keyword>
<dbReference type="InterPro" id="IPR041522">
    <property type="entry name" value="CdaR_GGDEF"/>
</dbReference>
<evidence type="ECO:0000259" key="5">
    <source>
        <dbReference type="PROSITE" id="PS01124"/>
    </source>
</evidence>
<dbReference type="AlphaFoldDB" id="A0A329LXN8"/>
<keyword evidence="4" id="KW-0812">Transmembrane</keyword>
<dbReference type="Gene3D" id="1.10.10.60">
    <property type="entry name" value="Homeodomain-like"/>
    <property type="match status" value="2"/>
</dbReference>
<evidence type="ECO:0000256" key="2">
    <source>
        <dbReference type="ARBA" id="ARBA00023125"/>
    </source>
</evidence>
<evidence type="ECO:0000313" key="6">
    <source>
        <dbReference type="EMBL" id="RAV11253.1"/>
    </source>
</evidence>
<dbReference type="Pfam" id="PF17853">
    <property type="entry name" value="GGDEF_2"/>
    <property type="match status" value="1"/>
</dbReference>
<dbReference type="Proteomes" id="UP000250369">
    <property type="component" value="Unassembled WGS sequence"/>
</dbReference>
<dbReference type="GO" id="GO:0043565">
    <property type="term" value="F:sequence-specific DNA binding"/>
    <property type="evidence" value="ECO:0007669"/>
    <property type="project" value="InterPro"/>
</dbReference>
<dbReference type="InterPro" id="IPR018060">
    <property type="entry name" value="HTH_AraC"/>
</dbReference>
<proteinExistence type="predicted"/>
<evidence type="ECO:0000313" key="7">
    <source>
        <dbReference type="Proteomes" id="UP000250369"/>
    </source>
</evidence>
<dbReference type="InterPro" id="IPR009057">
    <property type="entry name" value="Homeodomain-like_sf"/>
</dbReference>
<dbReference type="SUPFAM" id="SSF46689">
    <property type="entry name" value="Homeodomain-like"/>
    <property type="match status" value="2"/>
</dbReference>
<sequence>MKAAINRLPVFYRYLLSYLALFLLPLLFLGMTGYYQLAAIVGGEVERNNQALLDKLQDEVDQKLILMNRIAGQITSAPELSPYLLTHDSYNVYQGKKVLEGKVVDDSIREIALHIRGEDYLFSSQSIYKVGEFVGQFYKYPDWPANRFESDLNSLTGPQLRPAESVKIEGIPDQRLITYVVPIPINSQHPYGTVLFLLKEEELLKGIKLDLSLPEGNAVVFDQKGNVVAAQKQAEYLKDASFYDKIISGDPSYSVMTIKGSKYAVSVQKSDKSAFTYVTLLPKSALVAPINHAIWQWISRMGVIFIAGCALVYLLMMFNYNPVKRLATLVEAIRGQSIRRANEFDAIGSVIHDMADSNRSLGRKLEQNRSAIKEHLLGSLLKGELESREAFNERGVEVGVVLPHAETAVMMLEFPGSLAPYKEQLIVETERQFVDVVSGYCKDSLEERRAMFILSVGCSPEAWRTWLDGVHEHLSAVFQAPIAMGVGNRYAEPAQVGRSYLEASTAIDYKLIKGNQRAIYFDELMAHDHANVLNPRRVLEDLDIVLQHGNAGRIADAVHQIAMRMKQSGLTLFIARELCYDMIRKFTAFTEKRSPGSGASGSFPDVLTLTDYTTLDEIADLLTTACATLCNSLEARKPASSAALIEQIMPYISQHYGESDFSVQKIADHFSLSLSYLSRYFKEQTGRTIMDYLNELRIDQAKHLLRTNDESVKEIVQQVGYYDVSSFIRKFKQSVGVTPGEYRKQHR</sequence>
<keyword evidence="7" id="KW-1185">Reference proteome</keyword>
<evidence type="ECO:0000256" key="3">
    <source>
        <dbReference type="ARBA" id="ARBA00023163"/>
    </source>
</evidence>
<dbReference type="RefSeq" id="WP_113035991.1">
    <property type="nucleotide sequence ID" value="NZ_QMFB01000038.1"/>
</dbReference>
<feature type="domain" description="HTH araC/xylS-type" evidence="5">
    <location>
        <begin position="646"/>
        <end position="745"/>
    </location>
</feature>
<dbReference type="Pfam" id="PF12833">
    <property type="entry name" value="HTH_18"/>
    <property type="match status" value="1"/>
</dbReference>
<gene>
    <name evidence="6" type="ORF">DQG23_36615</name>
</gene>
<keyword evidence="1" id="KW-0805">Transcription regulation</keyword>
<dbReference type="SMART" id="SM00342">
    <property type="entry name" value="HTH_ARAC"/>
    <property type="match status" value="1"/>
</dbReference>
<keyword evidence="3" id="KW-0804">Transcription</keyword>
<reference evidence="6 7" key="1">
    <citation type="journal article" date="2009" name="Int. J. Syst. Evol. Microbiol.">
        <title>Paenibacillus contaminans sp. nov., isolated from a contaminated laboratory plate.</title>
        <authorList>
            <person name="Chou J.H."/>
            <person name="Lee J.H."/>
            <person name="Lin M.C."/>
            <person name="Chang P.S."/>
            <person name="Arun A.B."/>
            <person name="Young C.C."/>
            <person name="Chen W.M."/>
        </authorList>
    </citation>
    <scope>NUCLEOTIDE SEQUENCE [LARGE SCALE GENOMIC DNA]</scope>
    <source>
        <strain evidence="6 7">CKOBP-6</strain>
    </source>
</reference>
<evidence type="ECO:0000256" key="1">
    <source>
        <dbReference type="ARBA" id="ARBA00023015"/>
    </source>
</evidence>
<dbReference type="EMBL" id="QMFB01000038">
    <property type="protein sequence ID" value="RAV11253.1"/>
    <property type="molecule type" value="Genomic_DNA"/>
</dbReference>